<organism evidence="2 3">
    <name type="scientific">Paenibacillus oryzisoli</name>
    <dbReference type="NCBI Taxonomy" id="1850517"/>
    <lineage>
        <taxon>Bacteria</taxon>
        <taxon>Bacillati</taxon>
        <taxon>Bacillota</taxon>
        <taxon>Bacilli</taxon>
        <taxon>Bacillales</taxon>
        <taxon>Paenibacillaceae</taxon>
        <taxon>Paenibacillus</taxon>
    </lineage>
</organism>
<evidence type="ECO:0000313" key="3">
    <source>
        <dbReference type="Proteomes" id="UP000078454"/>
    </source>
</evidence>
<name>A0A198A4U1_9BACL</name>
<dbReference type="STRING" id="1850517.A8708_21090"/>
<dbReference type="EMBL" id="LYPB01000076">
    <property type="protein sequence ID" value="OAS16499.1"/>
    <property type="molecule type" value="Genomic_DNA"/>
</dbReference>
<dbReference type="GO" id="GO:0016740">
    <property type="term" value="F:transferase activity"/>
    <property type="evidence" value="ECO:0007669"/>
    <property type="project" value="UniProtKB-KW"/>
</dbReference>
<evidence type="ECO:0000313" key="2">
    <source>
        <dbReference type="EMBL" id="OAS16499.1"/>
    </source>
</evidence>
<dbReference type="PANTHER" id="PTHR21310:SF42">
    <property type="entry name" value="BIFUNCTIONAL AAC_APH"/>
    <property type="match status" value="1"/>
</dbReference>
<comment type="caution">
    <text evidence="2">The sequence shown here is derived from an EMBL/GenBank/DDBJ whole genome shotgun (WGS) entry which is preliminary data.</text>
</comment>
<keyword evidence="3" id="KW-1185">Reference proteome</keyword>
<gene>
    <name evidence="2" type="ORF">A8708_21090</name>
</gene>
<dbReference type="InterPro" id="IPR011009">
    <property type="entry name" value="Kinase-like_dom_sf"/>
</dbReference>
<dbReference type="RefSeq" id="WP_068667556.1">
    <property type="nucleotide sequence ID" value="NZ_LYPB01000076.1"/>
</dbReference>
<dbReference type="AlphaFoldDB" id="A0A198A4U1"/>
<dbReference type="Pfam" id="PF01636">
    <property type="entry name" value="APH"/>
    <property type="match status" value="1"/>
</dbReference>
<sequence>MSQSKEIAIDLKSVQHLISSQFPQWAELPIRPVDSAGTDNAIYRLGDDMAVRLPRAEWAIGQVEKEQRWLPKLAPMIPISLPVPLAKGVPTENYPWFWSVYSWLEGENATVGQLDSYKQAAIAIAQFINAMQAIDATGGPAPGAHNSGRGEPLAMRDGAVRDAITSLNRIIDPDVALAQWNLALQTQEWQGQGVWIHGDLHPGNLLIEQGQLSAVIDFGTLGVGDPACDLMVAWTFLTKGSREEFRSLLTVDEATWERGRGWALSFGLVAYAYYIDKNPGLAAISRRTIDEVLNEYVKF</sequence>
<accession>A0A198A4U1</accession>
<proteinExistence type="predicted"/>
<protein>
    <submittedName>
        <fullName evidence="2">Phosphotransferase</fullName>
    </submittedName>
</protein>
<dbReference type="OrthoDB" id="3806873at2"/>
<dbReference type="InterPro" id="IPR002575">
    <property type="entry name" value="Aminoglycoside_PTrfase"/>
</dbReference>
<feature type="domain" description="Aminoglycoside phosphotransferase" evidence="1">
    <location>
        <begin position="35"/>
        <end position="262"/>
    </location>
</feature>
<dbReference type="Proteomes" id="UP000078454">
    <property type="component" value="Unassembled WGS sequence"/>
</dbReference>
<dbReference type="Gene3D" id="3.90.1200.10">
    <property type="match status" value="1"/>
</dbReference>
<dbReference type="SUPFAM" id="SSF56112">
    <property type="entry name" value="Protein kinase-like (PK-like)"/>
    <property type="match status" value="1"/>
</dbReference>
<keyword evidence="2" id="KW-0808">Transferase</keyword>
<dbReference type="CDD" id="cd05155">
    <property type="entry name" value="APH_ChoK_like_1"/>
    <property type="match status" value="1"/>
</dbReference>
<reference evidence="2 3" key="1">
    <citation type="submission" date="2016-05" db="EMBL/GenBank/DDBJ databases">
        <title>Paenibacillus sp. 1ZS3-15 nov., isolated from the rhizosphere soil.</title>
        <authorList>
            <person name="Zhang X.X."/>
            <person name="Zhang J."/>
        </authorList>
    </citation>
    <scope>NUCLEOTIDE SEQUENCE [LARGE SCALE GENOMIC DNA]</scope>
    <source>
        <strain evidence="2 3">1ZS3-15</strain>
    </source>
</reference>
<evidence type="ECO:0000259" key="1">
    <source>
        <dbReference type="Pfam" id="PF01636"/>
    </source>
</evidence>
<dbReference type="Gene3D" id="3.30.200.20">
    <property type="entry name" value="Phosphorylase Kinase, domain 1"/>
    <property type="match status" value="1"/>
</dbReference>
<dbReference type="PANTHER" id="PTHR21310">
    <property type="entry name" value="AMINOGLYCOSIDE PHOSPHOTRANSFERASE-RELATED-RELATED"/>
    <property type="match status" value="1"/>
</dbReference>
<dbReference type="InterPro" id="IPR051678">
    <property type="entry name" value="AGP_Transferase"/>
</dbReference>